<proteinExistence type="predicted"/>
<dbReference type="EMBL" id="CP119898">
    <property type="protein sequence ID" value="WFD28653.1"/>
    <property type="molecule type" value="Genomic_DNA"/>
</dbReference>
<dbReference type="Proteomes" id="UP001213623">
    <property type="component" value="Chromosome 7"/>
</dbReference>
<keyword evidence="3" id="KW-1185">Reference proteome</keyword>
<name>A0AAF0EQ83_9BASI</name>
<dbReference type="AlphaFoldDB" id="A0AAF0EQ83"/>
<gene>
    <name evidence="2" type="ORF">MNAN1_003666</name>
</gene>
<evidence type="ECO:0000313" key="2">
    <source>
        <dbReference type="EMBL" id="WFD28653.1"/>
    </source>
</evidence>
<reference evidence="2" key="1">
    <citation type="submission" date="2023-03" db="EMBL/GenBank/DDBJ databases">
        <title>Mating type loci evolution in Malassezia.</title>
        <authorList>
            <person name="Coelho M.A."/>
        </authorList>
    </citation>
    <scope>NUCLEOTIDE SEQUENCE</scope>
    <source>
        <strain evidence="2">CBS 9557</strain>
    </source>
</reference>
<feature type="signal peptide" evidence="1">
    <location>
        <begin position="1"/>
        <end position="19"/>
    </location>
</feature>
<sequence>MRFALVLSLLALLVSFVSAQSLCFQRPSFLGSTCSPECNLRGHPGGNFNDGQCCCNDVSKRSLEDNRRSAEEFFGGSLRVAEDKTLEVQKPGGVSRISCSLCNIGPLDGGDACCEASCKSISLQNSGHCDNNVCVCA</sequence>
<keyword evidence="1" id="KW-0732">Signal</keyword>
<protein>
    <recommendedName>
        <fullName evidence="4">Defensin-like protein</fullName>
    </recommendedName>
</protein>
<evidence type="ECO:0008006" key="4">
    <source>
        <dbReference type="Google" id="ProtNLM"/>
    </source>
</evidence>
<evidence type="ECO:0000256" key="1">
    <source>
        <dbReference type="SAM" id="SignalP"/>
    </source>
</evidence>
<feature type="chain" id="PRO_5042201022" description="Defensin-like protein" evidence="1">
    <location>
        <begin position="20"/>
        <end position="137"/>
    </location>
</feature>
<evidence type="ECO:0000313" key="3">
    <source>
        <dbReference type="Proteomes" id="UP001213623"/>
    </source>
</evidence>
<accession>A0AAF0EQ83</accession>
<organism evidence="2 3">
    <name type="scientific">Malassezia nana</name>
    <dbReference type="NCBI Taxonomy" id="180528"/>
    <lineage>
        <taxon>Eukaryota</taxon>
        <taxon>Fungi</taxon>
        <taxon>Dikarya</taxon>
        <taxon>Basidiomycota</taxon>
        <taxon>Ustilaginomycotina</taxon>
        <taxon>Malasseziomycetes</taxon>
        <taxon>Malasseziales</taxon>
        <taxon>Malasseziaceae</taxon>
        <taxon>Malassezia</taxon>
    </lineage>
</organism>